<organism evidence="1 2">
    <name type="scientific">Streptomyces griseomycini</name>
    <dbReference type="NCBI Taxonomy" id="66895"/>
    <lineage>
        <taxon>Bacteria</taxon>
        <taxon>Bacillati</taxon>
        <taxon>Actinomycetota</taxon>
        <taxon>Actinomycetes</taxon>
        <taxon>Kitasatosporales</taxon>
        <taxon>Streptomycetaceae</taxon>
        <taxon>Streptomyces</taxon>
    </lineage>
</organism>
<dbReference type="Proteomes" id="UP000579523">
    <property type="component" value="Unassembled WGS sequence"/>
</dbReference>
<dbReference type="RefSeq" id="WP_190012473.1">
    <property type="nucleotide sequence ID" value="NZ_BMTK01000036.1"/>
</dbReference>
<keyword evidence="2" id="KW-1185">Reference proteome</keyword>
<proteinExistence type="predicted"/>
<sequence>MGLPPARPSDTVQRAYDTDRVWMLWRTTQGGATLTLERPYADPRERLVLVVEWHQPPAPETVAAMVRAYEGRGRGRSRLARLFRSH</sequence>
<evidence type="ECO:0000313" key="1">
    <source>
        <dbReference type="EMBL" id="MBB4902589.1"/>
    </source>
</evidence>
<dbReference type="AlphaFoldDB" id="A0A7W7PWJ1"/>
<protein>
    <submittedName>
        <fullName evidence="1">Uncharacterized protein</fullName>
    </submittedName>
</protein>
<accession>A0A7W7PWJ1</accession>
<evidence type="ECO:0000313" key="2">
    <source>
        <dbReference type="Proteomes" id="UP000579523"/>
    </source>
</evidence>
<comment type="caution">
    <text evidence="1">The sequence shown here is derived from an EMBL/GenBank/DDBJ whole genome shotgun (WGS) entry which is preliminary data.</text>
</comment>
<gene>
    <name evidence="1" type="ORF">FHS37_006686</name>
</gene>
<reference evidence="1 2" key="1">
    <citation type="submission" date="2020-08" db="EMBL/GenBank/DDBJ databases">
        <title>Genomic Encyclopedia of Type Strains, Phase III (KMG-III): the genomes of soil and plant-associated and newly described type strains.</title>
        <authorList>
            <person name="Whitman W."/>
        </authorList>
    </citation>
    <scope>NUCLEOTIDE SEQUENCE [LARGE SCALE GENOMIC DNA]</scope>
    <source>
        <strain evidence="1 2">CECT 3273</strain>
    </source>
</reference>
<name>A0A7W7PWJ1_9ACTN</name>
<dbReference type="EMBL" id="JACHJI010000017">
    <property type="protein sequence ID" value="MBB4902589.1"/>
    <property type="molecule type" value="Genomic_DNA"/>
</dbReference>